<comment type="subcellular location">
    <subcellularLocation>
        <location evidence="1">Membrane</location>
        <topology evidence="1">Multi-pass membrane protein</topology>
    </subcellularLocation>
</comment>
<keyword evidence="6 7" id="KW-0012">Acyltransferase</keyword>
<organism evidence="9 10">
    <name type="scientific">Protopolystoma xenopodis</name>
    <dbReference type="NCBI Taxonomy" id="117903"/>
    <lineage>
        <taxon>Eukaryota</taxon>
        <taxon>Metazoa</taxon>
        <taxon>Spiralia</taxon>
        <taxon>Lophotrochozoa</taxon>
        <taxon>Platyhelminthes</taxon>
        <taxon>Monogenea</taxon>
        <taxon>Polyopisthocotylea</taxon>
        <taxon>Polystomatidea</taxon>
        <taxon>Polystomatidae</taxon>
        <taxon>Protopolystoma</taxon>
    </lineage>
</organism>
<evidence type="ECO:0000256" key="7">
    <source>
        <dbReference type="RuleBase" id="RU079119"/>
    </source>
</evidence>
<dbReference type="EC" id="2.3.1.225" evidence="7"/>
<dbReference type="InterPro" id="IPR039859">
    <property type="entry name" value="PFA4/ZDH16/20/ERF2-like"/>
</dbReference>
<comment type="similarity">
    <text evidence="7">Belongs to the DHHC palmitoyltransferase family.</text>
</comment>
<accession>A0A3S5CC72</accession>
<sequence length="151" mass="17421">MEEAAIEDARDGPNFLEYQINGVFAKVKWCATCKFYRQPRCSHCSICNRCVDLQCFDHHCPWINNCIGKRNYRHFFLFLLSLSIHMLCVFALTVLHIIQSRHQIELFTIIRICLASLVGLLLIPVYGLTTFHVTLISRGMTTNEQTQVIIG</sequence>
<comment type="caution">
    <text evidence="9">The sequence shown here is derived from an EMBL/GenBank/DDBJ whole genome shotgun (WGS) entry which is preliminary data.</text>
</comment>
<dbReference type="EMBL" id="CAAALY010005318">
    <property type="protein sequence ID" value="VEL09041.1"/>
    <property type="molecule type" value="Genomic_DNA"/>
</dbReference>
<comment type="domain">
    <text evidence="7">The DHHC domain is required for palmitoyltransferase activity.</text>
</comment>
<gene>
    <name evidence="9" type="ORF">PXEA_LOCUS2481</name>
</gene>
<evidence type="ECO:0000256" key="6">
    <source>
        <dbReference type="ARBA" id="ARBA00023315"/>
    </source>
</evidence>
<name>A0A3S5CC72_9PLAT</name>
<dbReference type="PANTHER" id="PTHR22883:SF488">
    <property type="entry name" value="PALMITOYLTRANSFERASE"/>
    <property type="match status" value="1"/>
</dbReference>
<evidence type="ECO:0000256" key="5">
    <source>
        <dbReference type="ARBA" id="ARBA00023136"/>
    </source>
</evidence>
<dbReference type="Pfam" id="PF01529">
    <property type="entry name" value="DHHC"/>
    <property type="match status" value="1"/>
</dbReference>
<reference evidence="9" key="1">
    <citation type="submission" date="2018-11" db="EMBL/GenBank/DDBJ databases">
        <authorList>
            <consortium name="Pathogen Informatics"/>
        </authorList>
    </citation>
    <scope>NUCLEOTIDE SEQUENCE</scope>
</reference>
<evidence type="ECO:0000256" key="4">
    <source>
        <dbReference type="ARBA" id="ARBA00022989"/>
    </source>
</evidence>
<evidence type="ECO:0000313" key="9">
    <source>
        <dbReference type="EMBL" id="VEL09041.1"/>
    </source>
</evidence>
<evidence type="ECO:0000256" key="1">
    <source>
        <dbReference type="ARBA" id="ARBA00004141"/>
    </source>
</evidence>
<dbReference type="PANTHER" id="PTHR22883">
    <property type="entry name" value="ZINC FINGER DHHC DOMAIN CONTAINING PROTEIN"/>
    <property type="match status" value="1"/>
</dbReference>
<keyword evidence="10" id="KW-1185">Reference proteome</keyword>
<dbReference type="InterPro" id="IPR001594">
    <property type="entry name" value="Palmitoyltrfase_DHHC"/>
</dbReference>
<dbReference type="PROSITE" id="PS50216">
    <property type="entry name" value="DHHC"/>
    <property type="match status" value="1"/>
</dbReference>
<keyword evidence="2 7" id="KW-0808">Transferase</keyword>
<feature type="transmembrane region" description="Helical" evidence="7">
    <location>
        <begin position="104"/>
        <end position="128"/>
    </location>
</feature>
<keyword evidence="5 7" id="KW-0472">Membrane</keyword>
<evidence type="ECO:0000256" key="3">
    <source>
        <dbReference type="ARBA" id="ARBA00022692"/>
    </source>
</evidence>
<evidence type="ECO:0000256" key="2">
    <source>
        <dbReference type="ARBA" id="ARBA00022679"/>
    </source>
</evidence>
<dbReference type="OrthoDB" id="4096362at2759"/>
<proteinExistence type="inferred from homology"/>
<keyword evidence="3 7" id="KW-0812">Transmembrane</keyword>
<dbReference type="GO" id="GO:0016020">
    <property type="term" value="C:membrane"/>
    <property type="evidence" value="ECO:0007669"/>
    <property type="project" value="UniProtKB-SubCell"/>
</dbReference>
<keyword evidence="4 7" id="KW-1133">Transmembrane helix</keyword>
<dbReference type="GO" id="GO:0019706">
    <property type="term" value="F:protein-cysteine S-palmitoyltransferase activity"/>
    <property type="evidence" value="ECO:0007669"/>
    <property type="project" value="UniProtKB-EC"/>
</dbReference>
<dbReference type="GO" id="GO:0006612">
    <property type="term" value="P:protein targeting to membrane"/>
    <property type="evidence" value="ECO:0007669"/>
    <property type="project" value="TreeGrafter"/>
</dbReference>
<dbReference type="Proteomes" id="UP000784294">
    <property type="component" value="Unassembled WGS sequence"/>
</dbReference>
<dbReference type="GO" id="GO:0005794">
    <property type="term" value="C:Golgi apparatus"/>
    <property type="evidence" value="ECO:0007669"/>
    <property type="project" value="TreeGrafter"/>
</dbReference>
<comment type="catalytic activity">
    <reaction evidence="7">
        <text>L-cysteinyl-[protein] + hexadecanoyl-CoA = S-hexadecanoyl-L-cysteinyl-[protein] + CoA</text>
        <dbReference type="Rhea" id="RHEA:36683"/>
        <dbReference type="Rhea" id="RHEA-COMP:10131"/>
        <dbReference type="Rhea" id="RHEA-COMP:11032"/>
        <dbReference type="ChEBI" id="CHEBI:29950"/>
        <dbReference type="ChEBI" id="CHEBI:57287"/>
        <dbReference type="ChEBI" id="CHEBI:57379"/>
        <dbReference type="ChEBI" id="CHEBI:74151"/>
        <dbReference type="EC" id="2.3.1.225"/>
    </reaction>
</comment>
<protein>
    <recommendedName>
        <fullName evidence="7">Palmitoyltransferase</fullName>
        <ecNumber evidence="7">2.3.1.225</ecNumber>
    </recommendedName>
</protein>
<dbReference type="GO" id="GO:0005783">
    <property type="term" value="C:endoplasmic reticulum"/>
    <property type="evidence" value="ECO:0007669"/>
    <property type="project" value="TreeGrafter"/>
</dbReference>
<dbReference type="AlphaFoldDB" id="A0A3S5CC72"/>
<evidence type="ECO:0000313" key="10">
    <source>
        <dbReference type="Proteomes" id="UP000784294"/>
    </source>
</evidence>
<feature type="transmembrane region" description="Helical" evidence="7">
    <location>
        <begin position="75"/>
        <end position="98"/>
    </location>
</feature>
<evidence type="ECO:0000259" key="8">
    <source>
        <dbReference type="Pfam" id="PF01529"/>
    </source>
</evidence>
<feature type="domain" description="Palmitoyltransferase DHHC" evidence="8">
    <location>
        <begin position="27"/>
        <end position="147"/>
    </location>
</feature>